<feature type="domain" description="AB hydrolase-1" evidence="1">
    <location>
        <begin position="33"/>
        <end position="269"/>
    </location>
</feature>
<protein>
    <submittedName>
        <fullName evidence="2">Alpha/beta hydrolase</fullName>
    </submittedName>
</protein>
<keyword evidence="3" id="KW-1185">Reference proteome</keyword>
<dbReference type="EMBL" id="JAMQON010000003">
    <property type="protein sequence ID" value="MDS0260433.1"/>
    <property type="molecule type" value="Genomic_DNA"/>
</dbReference>
<accession>A0ABU2FEQ9</accession>
<dbReference type="Pfam" id="PF00561">
    <property type="entry name" value="Abhydrolase_1"/>
    <property type="match status" value="1"/>
</dbReference>
<dbReference type="PANTHER" id="PTHR43433:SF10">
    <property type="entry name" value="AB HYDROLASE-1 DOMAIN-CONTAINING PROTEIN"/>
    <property type="match status" value="1"/>
</dbReference>
<organism evidence="2 3">
    <name type="scientific">Haloarcula saliterrae</name>
    <dbReference type="NCBI Taxonomy" id="2950534"/>
    <lineage>
        <taxon>Archaea</taxon>
        <taxon>Methanobacteriati</taxon>
        <taxon>Methanobacteriota</taxon>
        <taxon>Stenosarchaea group</taxon>
        <taxon>Halobacteria</taxon>
        <taxon>Halobacteriales</taxon>
        <taxon>Haloarculaceae</taxon>
        <taxon>Haloarcula</taxon>
    </lineage>
</organism>
<dbReference type="InterPro" id="IPR050471">
    <property type="entry name" value="AB_hydrolase"/>
</dbReference>
<evidence type="ECO:0000313" key="2">
    <source>
        <dbReference type="EMBL" id="MDS0260433.1"/>
    </source>
</evidence>
<sequence length="286" mass="30117">MVSVSTIDADPQYLDRAGRRLAYATYSDPTGRPVVFCHGTPGSRLLGRLLDAPAARRGVRLVSPDRPGIGASDDAPVGIDDWPADVAALLEHLDVESAGVLGFSGGAPFALSCHRLDAVESVTLVSGTGPPGVGGAGRAQRAMGTLARYAPWLLSPFVRLQRWVLRRRDPSAALDLLADEPPETDALSTDEIARLVETDILAATAGGPDGVVRELGLLAEPWPFDLDSVSVPVTVFQGQRDTNVTPATGEALVRRLPEATLERVDSDHLGTLCVAAPRALRGPTLV</sequence>
<dbReference type="PANTHER" id="PTHR43433">
    <property type="entry name" value="HYDROLASE, ALPHA/BETA FOLD FAMILY PROTEIN"/>
    <property type="match status" value="1"/>
</dbReference>
<keyword evidence="2" id="KW-0378">Hydrolase</keyword>
<gene>
    <name evidence="2" type="ORF">NDI56_13595</name>
</gene>
<dbReference type="Gene3D" id="3.40.50.1820">
    <property type="entry name" value="alpha/beta hydrolase"/>
    <property type="match status" value="1"/>
</dbReference>
<proteinExistence type="predicted"/>
<dbReference type="GO" id="GO:0016787">
    <property type="term" value="F:hydrolase activity"/>
    <property type="evidence" value="ECO:0007669"/>
    <property type="project" value="UniProtKB-KW"/>
</dbReference>
<dbReference type="SUPFAM" id="SSF53474">
    <property type="entry name" value="alpha/beta-Hydrolases"/>
    <property type="match status" value="1"/>
</dbReference>
<dbReference type="Proteomes" id="UP001259659">
    <property type="component" value="Unassembled WGS sequence"/>
</dbReference>
<name>A0ABU2FEQ9_9EURY</name>
<evidence type="ECO:0000313" key="3">
    <source>
        <dbReference type="Proteomes" id="UP001259659"/>
    </source>
</evidence>
<dbReference type="InterPro" id="IPR000073">
    <property type="entry name" value="AB_hydrolase_1"/>
</dbReference>
<dbReference type="RefSeq" id="WP_310920095.1">
    <property type="nucleotide sequence ID" value="NZ_JAMQON010000003.1"/>
</dbReference>
<evidence type="ECO:0000259" key="1">
    <source>
        <dbReference type="Pfam" id="PF00561"/>
    </source>
</evidence>
<dbReference type="InterPro" id="IPR029058">
    <property type="entry name" value="AB_hydrolase_fold"/>
</dbReference>
<reference evidence="2 3" key="1">
    <citation type="submission" date="2022-06" db="EMBL/GenBank/DDBJ databases">
        <title>Haloarcula sp. a new haloarchaeum isolate from saline soil.</title>
        <authorList>
            <person name="Strakova D."/>
            <person name="Galisteo C."/>
            <person name="Sanchez-Porro C."/>
            <person name="Ventosa A."/>
        </authorList>
    </citation>
    <scope>NUCLEOTIDE SEQUENCE [LARGE SCALE GENOMIC DNA]</scope>
    <source>
        <strain evidence="2 3">S1CR25-12</strain>
    </source>
</reference>
<comment type="caution">
    <text evidence="2">The sequence shown here is derived from an EMBL/GenBank/DDBJ whole genome shotgun (WGS) entry which is preliminary data.</text>
</comment>